<keyword evidence="3" id="KW-1185">Reference proteome</keyword>
<evidence type="ECO:0000313" key="2">
    <source>
        <dbReference type="EMBL" id="RXN24899.1"/>
    </source>
</evidence>
<organism evidence="2 3">
    <name type="scientific">Labeo rohita</name>
    <name type="common">Indian major carp</name>
    <name type="synonym">Cyprinus rohita</name>
    <dbReference type="NCBI Taxonomy" id="84645"/>
    <lineage>
        <taxon>Eukaryota</taxon>
        <taxon>Metazoa</taxon>
        <taxon>Chordata</taxon>
        <taxon>Craniata</taxon>
        <taxon>Vertebrata</taxon>
        <taxon>Euteleostomi</taxon>
        <taxon>Actinopterygii</taxon>
        <taxon>Neopterygii</taxon>
        <taxon>Teleostei</taxon>
        <taxon>Ostariophysi</taxon>
        <taxon>Cypriniformes</taxon>
        <taxon>Cyprinidae</taxon>
        <taxon>Labeoninae</taxon>
        <taxon>Labeonini</taxon>
        <taxon>Labeo</taxon>
    </lineage>
</organism>
<proteinExistence type="predicted"/>
<feature type="region of interest" description="Disordered" evidence="1">
    <location>
        <begin position="35"/>
        <end position="84"/>
    </location>
</feature>
<name>A0A498MT22_LABRO</name>
<gene>
    <name evidence="2" type="ORF">ROHU_021852</name>
</gene>
<comment type="caution">
    <text evidence="2">The sequence shown here is derived from an EMBL/GenBank/DDBJ whole genome shotgun (WGS) entry which is preliminary data.</text>
</comment>
<feature type="compositionally biased region" description="Basic residues" evidence="1">
    <location>
        <begin position="65"/>
        <end position="76"/>
    </location>
</feature>
<evidence type="ECO:0000313" key="3">
    <source>
        <dbReference type="Proteomes" id="UP000290572"/>
    </source>
</evidence>
<accession>A0A498MT22</accession>
<reference evidence="2 3" key="1">
    <citation type="submission" date="2018-03" db="EMBL/GenBank/DDBJ databases">
        <title>Draft genome sequence of Rohu Carp (Labeo rohita).</title>
        <authorList>
            <person name="Das P."/>
            <person name="Kushwaha B."/>
            <person name="Joshi C.G."/>
            <person name="Kumar D."/>
            <person name="Nagpure N.S."/>
            <person name="Sahoo L."/>
            <person name="Das S.P."/>
            <person name="Bit A."/>
            <person name="Patnaik S."/>
            <person name="Meher P.K."/>
            <person name="Jayasankar P."/>
            <person name="Koringa P.G."/>
            <person name="Patel N.V."/>
            <person name="Hinsu A.T."/>
            <person name="Kumar R."/>
            <person name="Pandey M."/>
            <person name="Agarwal S."/>
            <person name="Srivastava S."/>
            <person name="Singh M."/>
            <person name="Iquebal M.A."/>
            <person name="Jaiswal S."/>
            <person name="Angadi U.B."/>
            <person name="Kumar N."/>
            <person name="Raza M."/>
            <person name="Shah T.M."/>
            <person name="Rai A."/>
            <person name="Jena J.K."/>
        </authorList>
    </citation>
    <scope>NUCLEOTIDE SEQUENCE [LARGE SCALE GENOMIC DNA]</scope>
    <source>
        <strain evidence="2">DASCIFA01</strain>
        <tissue evidence="2">Testis</tissue>
    </source>
</reference>
<protein>
    <submittedName>
        <fullName evidence="2">Uncharacterized protein</fullName>
    </submittedName>
</protein>
<evidence type="ECO:0000256" key="1">
    <source>
        <dbReference type="SAM" id="MobiDB-lite"/>
    </source>
</evidence>
<sequence>MPREDPCCTLQSYINFAMWTNRSAFTVRDAEGDSSLIQPHRRCADRPRAQPTNSHYHGDDNARAPYRRRVSSRRYHGACDDSAH</sequence>
<dbReference type="EMBL" id="QBIY01012503">
    <property type="protein sequence ID" value="RXN24899.1"/>
    <property type="molecule type" value="Genomic_DNA"/>
</dbReference>
<dbReference type="AlphaFoldDB" id="A0A498MT22"/>
<dbReference type="Proteomes" id="UP000290572">
    <property type="component" value="Unassembled WGS sequence"/>
</dbReference>